<reference evidence="17 18" key="1">
    <citation type="journal article" date="2018" name="Sci. Data">
        <title>The draft genome sequence of cork oak.</title>
        <authorList>
            <person name="Ramos A.M."/>
            <person name="Usie A."/>
            <person name="Barbosa P."/>
            <person name="Barros P.M."/>
            <person name="Capote T."/>
            <person name="Chaves I."/>
            <person name="Simoes F."/>
            <person name="Abreu I."/>
            <person name="Carrasquinho I."/>
            <person name="Faro C."/>
            <person name="Guimaraes J.B."/>
            <person name="Mendonca D."/>
            <person name="Nobrega F."/>
            <person name="Rodrigues L."/>
            <person name="Saibo N.J.M."/>
            <person name="Varela M.C."/>
            <person name="Egas C."/>
            <person name="Matos J."/>
            <person name="Miguel C.M."/>
            <person name="Oliveira M.M."/>
            <person name="Ricardo C.P."/>
            <person name="Goncalves S."/>
        </authorList>
    </citation>
    <scope>NUCLEOTIDE SEQUENCE [LARGE SCALE GENOMIC DNA]</scope>
    <source>
        <strain evidence="18">cv. HL8</strain>
    </source>
</reference>
<dbReference type="InterPro" id="IPR000823">
    <property type="entry name" value="Peroxidase_pln"/>
</dbReference>
<keyword evidence="7 15" id="KW-0560">Oxidoreductase</keyword>
<protein>
    <recommendedName>
        <fullName evidence="3 15">Peroxidase</fullName>
        <ecNumber evidence="3 15">1.11.1.7</ecNumber>
    </recommendedName>
</protein>
<feature type="chain" id="PRO_5043104822" description="Peroxidase" evidence="15">
    <location>
        <begin position="30"/>
        <end position="305"/>
    </location>
</feature>
<evidence type="ECO:0000259" key="16">
    <source>
        <dbReference type="PROSITE" id="PS50873"/>
    </source>
</evidence>
<comment type="caution">
    <text evidence="17">The sequence shown here is derived from an EMBL/GenBank/DDBJ whole genome shotgun (WGS) entry which is preliminary data.</text>
</comment>
<dbReference type="Gene3D" id="1.10.420.10">
    <property type="entry name" value="Peroxidase, domain 2"/>
    <property type="match status" value="2"/>
</dbReference>
<dbReference type="CDD" id="cd00693">
    <property type="entry name" value="secretory_peroxidase"/>
    <property type="match status" value="1"/>
</dbReference>
<evidence type="ECO:0000256" key="5">
    <source>
        <dbReference type="ARBA" id="ARBA00022617"/>
    </source>
</evidence>
<dbReference type="GO" id="GO:0046872">
    <property type="term" value="F:metal ion binding"/>
    <property type="evidence" value="ECO:0007669"/>
    <property type="project" value="UniProtKB-UniRule"/>
</dbReference>
<feature type="domain" description="Plant heme peroxidase family profile" evidence="16">
    <location>
        <begin position="30"/>
        <end position="305"/>
    </location>
</feature>
<feature type="binding site" evidence="12">
    <location>
        <position position="109"/>
    </location>
    <ligand>
        <name>Ca(2+)</name>
        <dbReference type="ChEBI" id="CHEBI:29108"/>
        <label>1</label>
    </ligand>
</feature>
<evidence type="ECO:0000313" key="17">
    <source>
        <dbReference type="EMBL" id="KAK7836830.1"/>
    </source>
</evidence>
<dbReference type="GO" id="GO:0140825">
    <property type="term" value="F:lactoperoxidase activity"/>
    <property type="evidence" value="ECO:0007669"/>
    <property type="project" value="UniProtKB-EC"/>
</dbReference>
<dbReference type="InterPro" id="IPR002016">
    <property type="entry name" value="Haem_peroxidase"/>
</dbReference>
<evidence type="ECO:0000256" key="9">
    <source>
        <dbReference type="ARBA" id="ARBA00023157"/>
    </source>
</evidence>
<keyword evidence="15" id="KW-0964">Secreted</keyword>
<feature type="site" description="Transition state stabilizer" evidence="13">
    <location>
        <position position="67"/>
    </location>
</feature>
<evidence type="ECO:0000256" key="2">
    <source>
        <dbReference type="ARBA" id="ARBA00002322"/>
    </source>
</evidence>
<dbReference type="PRINTS" id="PR00461">
    <property type="entry name" value="PLPEROXIDASE"/>
</dbReference>
<comment type="similarity">
    <text evidence="15">Belongs to the peroxidase family. Classical plant (class III) peroxidase subfamily.</text>
</comment>
<dbReference type="InterPro" id="IPR019794">
    <property type="entry name" value="Peroxidases_AS"/>
</dbReference>
<keyword evidence="8 15" id="KW-0408">Iron</keyword>
<dbReference type="GO" id="GO:0005576">
    <property type="term" value="C:extracellular region"/>
    <property type="evidence" value="ECO:0007669"/>
    <property type="project" value="UniProtKB-SubCell"/>
</dbReference>
<comment type="function">
    <text evidence="2">Removal of H(2)O(2), oxidation of toxic reductants, biosynthesis and degradation of lignin, suberization, auxin catabolism, response to environmental stresses such as wounding, pathogen attack and oxidative stress. These functions might be dependent on each isozyme/isoform in each plant tissue.</text>
</comment>
<dbReference type="InterPro" id="IPR010255">
    <property type="entry name" value="Haem_peroxidase_sf"/>
</dbReference>
<dbReference type="GO" id="GO:0020037">
    <property type="term" value="F:heme binding"/>
    <property type="evidence" value="ECO:0007669"/>
    <property type="project" value="UniProtKB-UniRule"/>
</dbReference>
<comment type="cofactor">
    <cofactor evidence="15">
        <name>heme b</name>
        <dbReference type="ChEBI" id="CHEBI:60344"/>
    </cofactor>
    <text evidence="15">Binds 1 heme b (iron(II)-protoporphyrin IX) group per subunit.</text>
</comment>
<name>A0AAW0KDC8_QUESU</name>
<feature type="active site" description="Proton acceptor" evidence="10">
    <location>
        <position position="71"/>
    </location>
</feature>
<sequence length="305" mass="32465">MAPFFSIPSILTTVKFFLLFSFLVGMVSAHLSSTFYATSCPNSLSTIKSAVDSAVSSEPRMGASLLRLHFHDCFVNASHLNSLPLYFSSALSTNICLHGCDASVLLDEERQAPPNKNSIRGFEVIDTIKSQLEDLCPGVVSCADILAVAARDSVVALDGLGWTVELGRRDSATASGDAASSNLPSPFSSLSELINNFSNKDSSFTTSLQSNCPSTGGDSNLAPLDVTSSESFDNEYFNNLISKKGLLHSDQQLFNGGSTDSLVNTYSTNSESFLTDFANAMVKMGELSPLTGTSGQIRTNCNKAN</sequence>
<dbReference type="GO" id="GO:0006979">
    <property type="term" value="P:response to oxidative stress"/>
    <property type="evidence" value="ECO:0007669"/>
    <property type="project" value="UniProtKB-UniRule"/>
</dbReference>
<proteinExistence type="inferred from homology"/>
<feature type="binding site" evidence="12">
    <location>
        <position position="225"/>
    </location>
    <ligand>
        <name>Ca(2+)</name>
        <dbReference type="ChEBI" id="CHEBI:29108"/>
        <label>2</label>
    </ligand>
</feature>
<feature type="disulfide bond" evidence="14">
    <location>
        <begin position="142"/>
        <end position="301"/>
    </location>
</feature>
<evidence type="ECO:0000256" key="7">
    <source>
        <dbReference type="ARBA" id="ARBA00023002"/>
    </source>
</evidence>
<dbReference type="Proteomes" id="UP000237347">
    <property type="component" value="Unassembled WGS sequence"/>
</dbReference>
<feature type="disulfide bond" evidence="14">
    <location>
        <begin position="40"/>
        <end position="136"/>
    </location>
</feature>
<evidence type="ECO:0000256" key="10">
    <source>
        <dbReference type="PIRSR" id="PIRSR600823-1"/>
    </source>
</evidence>
<feature type="binding site" evidence="12">
    <location>
        <position position="103"/>
    </location>
    <ligand>
        <name>Ca(2+)</name>
        <dbReference type="ChEBI" id="CHEBI:29108"/>
        <label>1</label>
    </ligand>
</feature>
<feature type="binding site" evidence="12">
    <location>
        <position position="233"/>
    </location>
    <ligand>
        <name>Ca(2+)</name>
        <dbReference type="ChEBI" id="CHEBI:29108"/>
        <label>2</label>
    </ligand>
</feature>
<dbReference type="PANTHER" id="PTHR31388:SF247">
    <property type="entry name" value="PEROXIDASE"/>
    <property type="match status" value="1"/>
</dbReference>
<evidence type="ECO:0000256" key="8">
    <source>
        <dbReference type="ARBA" id="ARBA00023004"/>
    </source>
</evidence>
<dbReference type="SUPFAM" id="SSF48113">
    <property type="entry name" value="Heme-dependent peroxidases"/>
    <property type="match status" value="1"/>
</dbReference>
<feature type="signal peptide" evidence="15">
    <location>
        <begin position="1"/>
        <end position="29"/>
    </location>
</feature>
<gene>
    <name evidence="17" type="primary">PNC1_10</name>
    <name evidence="17" type="ORF">CFP56_021974</name>
</gene>
<keyword evidence="12 15" id="KW-0106">Calcium</keyword>
<keyword evidence="4 15" id="KW-0575">Peroxidase</keyword>
<keyword evidence="5 15" id="KW-0349">Heme</keyword>
<dbReference type="GO" id="GO:0042744">
    <property type="term" value="P:hydrogen peroxide catabolic process"/>
    <property type="evidence" value="ECO:0007669"/>
    <property type="project" value="UniProtKB-KW"/>
</dbReference>
<evidence type="ECO:0000256" key="3">
    <source>
        <dbReference type="ARBA" id="ARBA00012313"/>
    </source>
</evidence>
<evidence type="ECO:0000256" key="11">
    <source>
        <dbReference type="PIRSR" id="PIRSR600823-2"/>
    </source>
</evidence>
<evidence type="ECO:0000313" key="18">
    <source>
        <dbReference type="Proteomes" id="UP000237347"/>
    </source>
</evidence>
<dbReference type="AlphaFoldDB" id="A0AAW0KDC8"/>
<dbReference type="EMBL" id="PKMF04000343">
    <property type="protein sequence ID" value="KAK7836830.1"/>
    <property type="molecule type" value="Genomic_DNA"/>
</dbReference>
<feature type="disulfide bond" evidence="14">
    <location>
        <begin position="73"/>
        <end position="100"/>
    </location>
</feature>
<evidence type="ECO:0000256" key="12">
    <source>
        <dbReference type="PIRSR" id="PIRSR600823-3"/>
    </source>
</evidence>
<dbReference type="PROSITE" id="PS00436">
    <property type="entry name" value="PEROXIDASE_2"/>
    <property type="match status" value="1"/>
</dbReference>
<dbReference type="EC" id="1.11.1.7" evidence="3 15"/>
<evidence type="ECO:0000256" key="1">
    <source>
        <dbReference type="ARBA" id="ARBA00000189"/>
    </source>
</evidence>
<feature type="binding site" evidence="12">
    <location>
        <position position="99"/>
    </location>
    <ligand>
        <name>Ca(2+)</name>
        <dbReference type="ChEBI" id="CHEBI:29108"/>
        <label>1</label>
    </ligand>
</feature>
<keyword evidence="15" id="KW-0376">Hydrogen peroxide</keyword>
<evidence type="ECO:0000256" key="4">
    <source>
        <dbReference type="ARBA" id="ARBA00022559"/>
    </source>
</evidence>
<comment type="cofactor">
    <cofactor evidence="12 15">
        <name>Ca(2+)</name>
        <dbReference type="ChEBI" id="CHEBI:29108"/>
    </cofactor>
    <text evidence="12 15">Binds 2 calcium ions per subunit.</text>
</comment>
<comment type="catalytic activity">
    <reaction evidence="1 15">
        <text>2 a phenolic donor + H2O2 = 2 a phenolic radical donor + 2 H2O</text>
        <dbReference type="Rhea" id="RHEA:56136"/>
        <dbReference type="ChEBI" id="CHEBI:15377"/>
        <dbReference type="ChEBI" id="CHEBI:16240"/>
        <dbReference type="ChEBI" id="CHEBI:139520"/>
        <dbReference type="ChEBI" id="CHEBI:139521"/>
        <dbReference type="EC" id="1.11.1.7"/>
    </reaction>
</comment>
<dbReference type="PROSITE" id="PS50873">
    <property type="entry name" value="PEROXIDASE_4"/>
    <property type="match status" value="1"/>
</dbReference>
<evidence type="ECO:0000256" key="13">
    <source>
        <dbReference type="PIRSR" id="PIRSR600823-4"/>
    </source>
</evidence>
<keyword evidence="6 12" id="KW-0479">Metal-binding</keyword>
<feature type="binding site" evidence="12">
    <location>
        <position position="75"/>
    </location>
    <ligand>
        <name>Ca(2+)</name>
        <dbReference type="ChEBI" id="CHEBI:29108"/>
        <label>1</label>
    </ligand>
</feature>
<feature type="binding site" evidence="12">
    <location>
        <position position="101"/>
    </location>
    <ligand>
        <name>Ca(2+)</name>
        <dbReference type="ChEBI" id="CHEBI:29108"/>
        <label>1</label>
    </ligand>
</feature>
<organism evidence="17 18">
    <name type="scientific">Quercus suber</name>
    <name type="common">Cork oak</name>
    <dbReference type="NCBI Taxonomy" id="58331"/>
    <lineage>
        <taxon>Eukaryota</taxon>
        <taxon>Viridiplantae</taxon>
        <taxon>Streptophyta</taxon>
        <taxon>Embryophyta</taxon>
        <taxon>Tracheophyta</taxon>
        <taxon>Spermatophyta</taxon>
        <taxon>Magnoliopsida</taxon>
        <taxon>eudicotyledons</taxon>
        <taxon>Gunneridae</taxon>
        <taxon>Pentapetalae</taxon>
        <taxon>rosids</taxon>
        <taxon>fabids</taxon>
        <taxon>Fagales</taxon>
        <taxon>Fagaceae</taxon>
        <taxon>Quercus</taxon>
    </lineage>
</organism>
<dbReference type="Gene3D" id="1.10.520.10">
    <property type="match status" value="2"/>
</dbReference>
<dbReference type="InterPro" id="IPR033905">
    <property type="entry name" value="Secretory_peroxidase"/>
</dbReference>
<feature type="binding site" evidence="11">
    <location>
        <position position="184"/>
    </location>
    <ligand>
        <name>substrate</name>
    </ligand>
</feature>
<keyword evidence="15" id="KW-0732">Signal</keyword>
<evidence type="ECO:0000256" key="6">
    <source>
        <dbReference type="ARBA" id="ARBA00022723"/>
    </source>
</evidence>
<comment type="subcellular location">
    <subcellularLocation>
        <location evidence="15">Secreted</location>
    </subcellularLocation>
</comment>
<evidence type="ECO:0000256" key="14">
    <source>
        <dbReference type="PIRSR" id="PIRSR600823-5"/>
    </source>
</evidence>
<keyword evidence="9 14" id="KW-1015">Disulfide bond</keyword>
<accession>A0AAW0KDC8</accession>
<keyword evidence="18" id="KW-1185">Reference proteome</keyword>
<dbReference type="Pfam" id="PF00141">
    <property type="entry name" value="peroxidase"/>
    <property type="match status" value="2"/>
</dbReference>
<dbReference type="PRINTS" id="PR00458">
    <property type="entry name" value="PEROXIDASE"/>
</dbReference>
<feature type="binding site" evidence="12">
    <location>
        <position position="72"/>
    </location>
    <ligand>
        <name>Ca(2+)</name>
        <dbReference type="ChEBI" id="CHEBI:29108"/>
        <label>1</label>
    </ligand>
</feature>
<dbReference type="PANTHER" id="PTHR31388">
    <property type="entry name" value="PEROXIDASE 72-RELATED"/>
    <property type="match status" value="1"/>
</dbReference>
<evidence type="ECO:0000256" key="15">
    <source>
        <dbReference type="RuleBase" id="RU362060"/>
    </source>
</evidence>